<feature type="non-terminal residue" evidence="1">
    <location>
        <position position="1"/>
    </location>
</feature>
<protein>
    <submittedName>
        <fullName evidence="1">Uncharacterized protein</fullName>
    </submittedName>
</protein>
<proteinExistence type="predicted"/>
<evidence type="ECO:0000313" key="2">
    <source>
        <dbReference type="Proteomes" id="UP000652761"/>
    </source>
</evidence>
<dbReference type="EMBL" id="NMUH01002760">
    <property type="protein sequence ID" value="MQM01934.1"/>
    <property type="molecule type" value="Genomic_DNA"/>
</dbReference>
<keyword evidence="2" id="KW-1185">Reference proteome</keyword>
<dbReference type="Proteomes" id="UP000652761">
    <property type="component" value="Unassembled WGS sequence"/>
</dbReference>
<comment type="caution">
    <text evidence="1">The sequence shown here is derived from an EMBL/GenBank/DDBJ whole genome shotgun (WGS) entry which is preliminary data.</text>
</comment>
<sequence length="254" mass="27934">GCQRIPQIRKPDPDPKFELDPGHTFEAEIFHSGRAVVIRNGEISGAISGRFRGTKRVNPPGHPRIVESGEWREFPSCSRNSPRAFDFFSVCDRSATTASRHPSPFCSATTASRHSSPFCSDFTGFPFGTSSSSFFLRRGKLLLRSNMHQQETKKRAAAAAMARNGDRLGRRGVAHHLLVRFHTVHAAANPMVTPTPSSSTFSNDQIPYRQHPHKGTHWKAVLYSAVSPLAHRLIRTSCPGLVGGVGRKAETPQA</sequence>
<organism evidence="1 2">
    <name type="scientific">Colocasia esculenta</name>
    <name type="common">Wild taro</name>
    <name type="synonym">Arum esculentum</name>
    <dbReference type="NCBI Taxonomy" id="4460"/>
    <lineage>
        <taxon>Eukaryota</taxon>
        <taxon>Viridiplantae</taxon>
        <taxon>Streptophyta</taxon>
        <taxon>Embryophyta</taxon>
        <taxon>Tracheophyta</taxon>
        <taxon>Spermatophyta</taxon>
        <taxon>Magnoliopsida</taxon>
        <taxon>Liliopsida</taxon>
        <taxon>Araceae</taxon>
        <taxon>Aroideae</taxon>
        <taxon>Colocasieae</taxon>
        <taxon>Colocasia</taxon>
    </lineage>
</organism>
<dbReference type="AlphaFoldDB" id="A0A843WCM5"/>
<evidence type="ECO:0000313" key="1">
    <source>
        <dbReference type="EMBL" id="MQM01934.1"/>
    </source>
</evidence>
<accession>A0A843WCM5</accession>
<reference evidence="1" key="1">
    <citation type="submission" date="2017-07" db="EMBL/GenBank/DDBJ databases">
        <title>Taro Niue Genome Assembly and Annotation.</title>
        <authorList>
            <person name="Atibalentja N."/>
            <person name="Keating K."/>
            <person name="Fields C.J."/>
        </authorList>
    </citation>
    <scope>NUCLEOTIDE SEQUENCE</scope>
    <source>
        <strain evidence="1">Niue_2</strain>
        <tissue evidence="1">Leaf</tissue>
    </source>
</reference>
<name>A0A843WCM5_COLES</name>
<gene>
    <name evidence="1" type="ORF">Taro_034696</name>
</gene>